<reference evidence="1" key="1">
    <citation type="submission" date="2020-05" db="UniProtKB">
        <authorList>
            <consortium name="EnsemblMetazoa"/>
        </authorList>
    </citation>
    <scope>IDENTIFICATION</scope>
    <source>
        <strain evidence="1">MAF</strain>
    </source>
</reference>
<sequence length="255" mass="28336">MVSNQDKKSGLMSHAIARLYKQCLEEQNKPVDEPSVRTVGVNTITTVRQGFALRKNFRDQWFMTNSSEVVRYETATKTGKDVTVQGYAFFKQVPAFTEPCLSTEANIYSANMEDLNKGELQHDASSTLMCKVAAVETGQEGVLMIPQHELKKTTTYAVVMGAFQVAAALRNSSHTFGKCDIDTFLFRRDHRQREIKPLSKKRSHRLVGSVAITSFCNHARQFLACCLSVNFCSMFFSSSSGRMGCSVKPSVAGST</sequence>
<keyword evidence="2" id="KW-1185">Reference proteome</keyword>
<dbReference type="VEuPathDB" id="VectorBase:AMEM011115"/>
<name>A0A182V9F2_ANOME</name>
<dbReference type="AlphaFoldDB" id="A0A182V9F2"/>
<proteinExistence type="predicted"/>
<evidence type="ECO:0000313" key="1">
    <source>
        <dbReference type="EnsemblMetazoa" id="AMEM011115-PA"/>
    </source>
</evidence>
<protein>
    <submittedName>
        <fullName evidence="1">Uncharacterized protein</fullName>
    </submittedName>
</protein>
<dbReference type="EnsemblMetazoa" id="AMEM011115-RA">
    <property type="protein sequence ID" value="AMEM011115-PA"/>
    <property type="gene ID" value="AMEM011115"/>
</dbReference>
<organism evidence="1 2">
    <name type="scientific">Anopheles merus</name>
    <name type="common">Mosquito</name>
    <dbReference type="NCBI Taxonomy" id="30066"/>
    <lineage>
        <taxon>Eukaryota</taxon>
        <taxon>Metazoa</taxon>
        <taxon>Ecdysozoa</taxon>
        <taxon>Arthropoda</taxon>
        <taxon>Hexapoda</taxon>
        <taxon>Insecta</taxon>
        <taxon>Pterygota</taxon>
        <taxon>Neoptera</taxon>
        <taxon>Endopterygota</taxon>
        <taxon>Diptera</taxon>
        <taxon>Nematocera</taxon>
        <taxon>Culicoidea</taxon>
        <taxon>Culicidae</taxon>
        <taxon>Anophelinae</taxon>
        <taxon>Anopheles</taxon>
    </lineage>
</organism>
<accession>A0A182V9F2</accession>
<dbReference type="VEuPathDB" id="VectorBase:AMEM21_010577"/>
<evidence type="ECO:0000313" key="2">
    <source>
        <dbReference type="Proteomes" id="UP000075903"/>
    </source>
</evidence>
<dbReference type="Proteomes" id="UP000075903">
    <property type="component" value="Unassembled WGS sequence"/>
</dbReference>